<feature type="binding site" evidence="9">
    <location>
        <position position="10"/>
    </location>
    <ligand>
        <name>S-adenosyl-L-methionine</name>
        <dbReference type="ChEBI" id="CHEBI:59789"/>
    </ligand>
</feature>
<evidence type="ECO:0000256" key="7">
    <source>
        <dbReference type="ARBA" id="ARBA00022679"/>
    </source>
</evidence>
<keyword evidence="6 9" id="KW-0489">Methyltransferase</keyword>
<dbReference type="PANTHER" id="PTHR10259">
    <property type="entry name" value="THIOPURINE S-METHYLTRANSFERASE"/>
    <property type="match status" value="1"/>
</dbReference>
<protein>
    <recommendedName>
        <fullName evidence="4 9">Thiopurine S-methyltransferase</fullName>
        <ecNumber evidence="4 9">2.1.1.67</ecNumber>
    </recommendedName>
    <alternativeName>
        <fullName evidence="9">Thiopurine methyltransferase</fullName>
    </alternativeName>
</protein>
<dbReference type="GO" id="GO:0008119">
    <property type="term" value="F:thiopurine S-methyltransferase activity"/>
    <property type="evidence" value="ECO:0007669"/>
    <property type="project" value="UniProtKB-EC"/>
</dbReference>
<dbReference type="EC" id="2.1.1.67" evidence="4 9"/>
<feature type="binding site" evidence="9">
    <location>
        <position position="66"/>
    </location>
    <ligand>
        <name>S-adenosyl-L-methionine</name>
        <dbReference type="ChEBI" id="CHEBI:59789"/>
    </ligand>
</feature>
<comment type="catalytic activity">
    <reaction evidence="1 9">
        <text>S-adenosyl-L-methionine + a thiopurine = S-adenosyl-L-homocysteine + a thiopurine S-methylether.</text>
        <dbReference type="EC" id="2.1.1.67"/>
    </reaction>
</comment>
<keyword evidence="8 9" id="KW-0949">S-adenosyl-L-methionine</keyword>
<keyword evidence="11" id="KW-1185">Reference proteome</keyword>
<dbReference type="Proteomes" id="UP000306791">
    <property type="component" value="Unassembled WGS sequence"/>
</dbReference>
<evidence type="ECO:0000256" key="2">
    <source>
        <dbReference type="ARBA" id="ARBA00004496"/>
    </source>
</evidence>
<evidence type="ECO:0000256" key="6">
    <source>
        <dbReference type="ARBA" id="ARBA00022603"/>
    </source>
</evidence>
<feature type="binding site" evidence="9">
    <location>
        <position position="123"/>
    </location>
    <ligand>
        <name>S-adenosyl-L-methionine</name>
        <dbReference type="ChEBI" id="CHEBI:59789"/>
    </ligand>
</feature>
<evidence type="ECO:0000256" key="3">
    <source>
        <dbReference type="ARBA" id="ARBA00008145"/>
    </source>
</evidence>
<dbReference type="InterPro" id="IPR025835">
    <property type="entry name" value="Thiopurine_S-MeTrfase"/>
</dbReference>
<keyword evidence="7 9" id="KW-0808">Transferase</keyword>
<keyword evidence="5 9" id="KW-0963">Cytoplasm</keyword>
<gene>
    <name evidence="10" type="primary">tmpT</name>
    <name evidence="9" type="synonym">tpm</name>
    <name evidence="10" type="ORF">FDY93_09435</name>
</gene>
<dbReference type="PROSITE" id="PS51585">
    <property type="entry name" value="SAM_MT_TPMT"/>
    <property type="match status" value="1"/>
</dbReference>
<dbReference type="PANTHER" id="PTHR10259:SF11">
    <property type="entry name" value="THIOPURINE S-METHYLTRANSFERASE"/>
    <property type="match status" value="1"/>
</dbReference>
<dbReference type="Pfam" id="PF05724">
    <property type="entry name" value="TPMT"/>
    <property type="match status" value="1"/>
</dbReference>
<dbReference type="SUPFAM" id="SSF53335">
    <property type="entry name" value="S-adenosyl-L-methionine-dependent methyltransferases"/>
    <property type="match status" value="1"/>
</dbReference>
<evidence type="ECO:0000313" key="11">
    <source>
        <dbReference type="Proteomes" id="UP000306791"/>
    </source>
</evidence>
<dbReference type="InterPro" id="IPR022474">
    <property type="entry name" value="Thiopur_S-MeTfrase_Se/Te_detox"/>
</dbReference>
<name>A0ABY2UIM2_9GAMM</name>
<reference evidence="10 11" key="1">
    <citation type="submission" date="2019-05" db="EMBL/GenBank/DDBJ databases">
        <title>Microbulbifer harenosus sp. nov., an alginate-degrading bacterium isolated from coastal sand.</title>
        <authorList>
            <person name="Huang H."/>
            <person name="Mo K."/>
            <person name="Bao S."/>
        </authorList>
    </citation>
    <scope>NUCLEOTIDE SEQUENCE [LARGE SCALE GENOMIC DNA]</scope>
    <source>
        <strain evidence="10 11">HB161719</strain>
    </source>
</reference>
<dbReference type="Gene3D" id="3.40.50.150">
    <property type="entry name" value="Vaccinia Virus protein VP39"/>
    <property type="match status" value="1"/>
</dbReference>
<evidence type="ECO:0000256" key="8">
    <source>
        <dbReference type="ARBA" id="ARBA00022691"/>
    </source>
</evidence>
<dbReference type="RefSeq" id="WP_138235473.1">
    <property type="nucleotide sequence ID" value="NZ_CP185860.1"/>
</dbReference>
<dbReference type="InterPro" id="IPR008854">
    <property type="entry name" value="TPMT"/>
</dbReference>
<dbReference type="PIRSF" id="PIRSF023956">
    <property type="entry name" value="Thiopurine_S-methyltransferase"/>
    <property type="match status" value="1"/>
</dbReference>
<dbReference type="NCBIfam" id="NF009732">
    <property type="entry name" value="PRK13255.1"/>
    <property type="match status" value="1"/>
</dbReference>
<dbReference type="GO" id="GO:0032259">
    <property type="term" value="P:methylation"/>
    <property type="evidence" value="ECO:0007669"/>
    <property type="project" value="UniProtKB-KW"/>
</dbReference>
<evidence type="ECO:0000256" key="5">
    <source>
        <dbReference type="ARBA" id="ARBA00022490"/>
    </source>
</evidence>
<accession>A0ABY2UIM2</accession>
<comment type="caution">
    <text evidence="10">The sequence shown here is derived from an EMBL/GenBank/DDBJ whole genome shotgun (WGS) entry which is preliminary data.</text>
</comment>
<dbReference type="InterPro" id="IPR029063">
    <property type="entry name" value="SAM-dependent_MTases_sf"/>
</dbReference>
<proteinExistence type="inferred from homology"/>
<comment type="similarity">
    <text evidence="3 9">Belongs to the class I-like SAM-binding methyltransferase superfamily. TPMT family.</text>
</comment>
<evidence type="ECO:0000256" key="4">
    <source>
        <dbReference type="ARBA" id="ARBA00011905"/>
    </source>
</evidence>
<comment type="subcellular location">
    <subcellularLocation>
        <location evidence="2 9">Cytoplasm</location>
    </subcellularLocation>
</comment>
<feature type="binding site" evidence="9">
    <location>
        <position position="45"/>
    </location>
    <ligand>
        <name>S-adenosyl-L-methionine</name>
        <dbReference type="ChEBI" id="CHEBI:59789"/>
    </ligand>
</feature>
<dbReference type="EMBL" id="VANI01000009">
    <property type="protein sequence ID" value="TLM77796.1"/>
    <property type="molecule type" value="Genomic_DNA"/>
</dbReference>
<evidence type="ECO:0000313" key="10">
    <source>
        <dbReference type="EMBL" id="TLM77796.1"/>
    </source>
</evidence>
<dbReference type="NCBIfam" id="TIGR03840">
    <property type="entry name" value="TMPT_Se_Te"/>
    <property type="match status" value="1"/>
</dbReference>
<organism evidence="10 11">
    <name type="scientific">Microbulbifer harenosus</name>
    <dbReference type="NCBI Taxonomy" id="2576840"/>
    <lineage>
        <taxon>Bacteria</taxon>
        <taxon>Pseudomonadati</taxon>
        <taxon>Pseudomonadota</taxon>
        <taxon>Gammaproteobacteria</taxon>
        <taxon>Cellvibrionales</taxon>
        <taxon>Microbulbiferaceae</taxon>
        <taxon>Microbulbifer</taxon>
    </lineage>
</organism>
<evidence type="ECO:0000256" key="9">
    <source>
        <dbReference type="HAMAP-Rule" id="MF_00812"/>
    </source>
</evidence>
<sequence length="213" mass="23882">MEQSFWLQKWQKNEIGFHNPEAHALLVKHFPQLGLQPGARLFLPLCGKTLDIRWLLEQGYRVAGAELSETAIQQLFAELALTPQVAEQGELKRYSAENLDVFVGDMFQLQREALGSVDAIYDRAALVALPENMRVDYAAHLQQITGSASQLLISFDYDQNLQPGPPFCVSDEEIQRLYSGAYQLQLVDAVEVPGGLKGKVTALEKVWLLQANR</sequence>
<evidence type="ECO:0000256" key="1">
    <source>
        <dbReference type="ARBA" id="ARBA00000903"/>
    </source>
</evidence>
<dbReference type="HAMAP" id="MF_00812">
    <property type="entry name" value="Thiopur_methtran"/>
    <property type="match status" value="1"/>
</dbReference>